<reference evidence="8 9" key="1">
    <citation type="journal article" date="2010" name="Stand. Genomic Sci.">
        <title>Complete genome sequence of Spirosoma linguale type strain (1).</title>
        <authorList>
            <person name="Lail K."/>
            <person name="Sikorski J."/>
            <person name="Saunders E."/>
            <person name="Lapidus A."/>
            <person name="Glavina Del Rio T."/>
            <person name="Copeland A."/>
            <person name="Tice H."/>
            <person name="Cheng J.-F."/>
            <person name="Lucas S."/>
            <person name="Nolan M."/>
            <person name="Bruce D."/>
            <person name="Goodwin L."/>
            <person name="Pitluck S."/>
            <person name="Ivanova N."/>
            <person name="Mavromatis K."/>
            <person name="Ovchinnikova G."/>
            <person name="Pati A."/>
            <person name="Chen A."/>
            <person name="Palaniappan K."/>
            <person name="Land M."/>
            <person name="Hauser L."/>
            <person name="Chang Y.-J."/>
            <person name="Jeffries C.D."/>
            <person name="Chain P."/>
            <person name="Brettin T."/>
            <person name="Detter J.C."/>
            <person name="Schuetze A."/>
            <person name="Rohde M."/>
            <person name="Tindall B.J."/>
            <person name="Goeker M."/>
            <person name="Bristow J."/>
            <person name="Eisen J.A."/>
            <person name="Markowitz V."/>
            <person name="Hugenholtz P."/>
            <person name="Kyrpides N.C."/>
            <person name="Klenk H.-P."/>
            <person name="Chen F."/>
        </authorList>
    </citation>
    <scope>NUCLEOTIDE SEQUENCE [LARGE SCALE GENOMIC DNA]</scope>
    <source>
        <strain evidence="9">ATCC 33905 / DSM 74 / LMG 10896 / Claus 1</strain>
    </source>
</reference>
<feature type="domain" description="DUF2147" evidence="7">
    <location>
        <begin position="314"/>
        <end position="410"/>
    </location>
</feature>
<evidence type="ECO:0000256" key="2">
    <source>
        <dbReference type="ARBA" id="ARBA00022692"/>
    </source>
</evidence>
<feature type="domain" description="Fatty acid hydroxylase" evidence="6">
    <location>
        <begin position="114"/>
        <end position="248"/>
    </location>
</feature>
<comment type="subcellular location">
    <subcellularLocation>
        <location evidence="1">Membrane</location>
    </subcellularLocation>
</comment>
<dbReference type="Proteomes" id="UP000002028">
    <property type="component" value="Plasmid pSLIN02"/>
</dbReference>
<keyword evidence="3 5" id="KW-1133">Transmembrane helix</keyword>
<name>D2QVK1_SPILD</name>
<dbReference type="Gene3D" id="2.40.128.520">
    <property type="match status" value="1"/>
</dbReference>
<keyword evidence="4 5" id="KW-0472">Membrane</keyword>
<evidence type="ECO:0000256" key="3">
    <source>
        <dbReference type="ARBA" id="ARBA00022989"/>
    </source>
</evidence>
<keyword evidence="9" id="KW-1185">Reference proteome</keyword>
<gene>
    <name evidence="8" type="ordered locus">Slin_6885</name>
</gene>
<dbReference type="PANTHER" id="PTHR11863">
    <property type="entry name" value="STEROL DESATURASE"/>
    <property type="match status" value="1"/>
</dbReference>
<evidence type="ECO:0000313" key="8">
    <source>
        <dbReference type="EMBL" id="ADB42833.1"/>
    </source>
</evidence>
<organism evidence="8 9">
    <name type="scientific">Spirosoma linguale (strain ATCC 33905 / DSM 74 / LMG 10896 / Claus 1)</name>
    <dbReference type="NCBI Taxonomy" id="504472"/>
    <lineage>
        <taxon>Bacteria</taxon>
        <taxon>Pseudomonadati</taxon>
        <taxon>Bacteroidota</taxon>
        <taxon>Cytophagia</taxon>
        <taxon>Cytophagales</taxon>
        <taxon>Cytophagaceae</taxon>
        <taxon>Spirosoma</taxon>
    </lineage>
</organism>
<dbReference type="Pfam" id="PF04116">
    <property type="entry name" value="FA_hydroxylase"/>
    <property type="match status" value="1"/>
</dbReference>
<dbReference type="InterPro" id="IPR006694">
    <property type="entry name" value="Fatty_acid_hydroxylase"/>
</dbReference>
<dbReference type="GO" id="GO:0005506">
    <property type="term" value="F:iron ion binding"/>
    <property type="evidence" value="ECO:0007669"/>
    <property type="project" value="InterPro"/>
</dbReference>
<keyword evidence="8" id="KW-0614">Plasmid</keyword>
<evidence type="ECO:0000259" key="6">
    <source>
        <dbReference type="Pfam" id="PF04116"/>
    </source>
</evidence>
<dbReference type="AlphaFoldDB" id="D2QVK1"/>
<accession>D2QVK1</accession>
<dbReference type="GO" id="GO:0016491">
    <property type="term" value="F:oxidoreductase activity"/>
    <property type="evidence" value="ECO:0007669"/>
    <property type="project" value="InterPro"/>
</dbReference>
<dbReference type="InterPro" id="IPR019223">
    <property type="entry name" value="DUF2147"/>
</dbReference>
<feature type="transmembrane region" description="Helical" evidence="5">
    <location>
        <begin position="77"/>
        <end position="104"/>
    </location>
</feature>
<dbReference type="RefSeq" id="WP_012931312.1">
    <property type="nucleotide sequence ID" value="NC_013732.1"/>
</dbReference>
<keyword evidence="2 5" id="KW-0812">Transmembrane</keyword>
<feature type="transmembrane region" description="Helical" evidence="5">
    <location>
        <begin position="35"/>
        <end position="56"/>
    </location>
</feature>
<dbReference type="InterPro" id="IPR050307">
    <property type="entry name" value="Sterol_Desaturase_Related"/>
</dbReference>
<dbReference type="GO" id="GO:0008610">
    <property type="term" value="P:lipid biosynthetic process"/>
    <property type="evidence" value="ECO:0007669"/>
    <property type="project" value="InterPro"/>
</dbReference>
<evidence type="ECO:0000313" key="9">
    <source>
        <dbReference type="Proteomes" id="UP000002028"/>
    </source>
</evidence>
<sequence length="413" mass="47371">MNKRITLLRYLLYPVIWAGSFLLIVALLVAGINTYLATLPVIAGAAIVVLLLERALPYETEWLRTKHGDLNLDTVHFVVNYGIKVVAQLMILWLGQSLILWAIFPTYWPLWVQVLLALALIDFFLFAVHALSHRYEWLWKLHAIHHSSERLYWLNGDKRHPIHQVLEGLPGIILCVLIGAPMPVIAGALAVLTVNMMLQHANIDYRAGWLKHLFSVAELHRWHHRADYKDAQVNYGAWLVIWDKLFGTYYDAPSQAEQIGQIGIAEEPDFPRTYTGQLRYPFRPGTKQVNSLLLAIGLSFSFLSFQTPEDSLLGTWRATDGNDISIYRKGEQYDAKLTHVSKPELRNQLGSIVIWGMRYDKKRNEWRGGQLKMPGMEHMAEAFIRLSNQQLTITGYHGLRWLGKSQTLTRVKE</sequence>
<feature type="transmembrane region" description="Helical" evidence="5">
    <location>
        <begin position="168"/>
        <end position="192"/>
    </location>
</feature>
<proteinExistence type="predicted"/>
<evidence type="ECO:0000256" key="4">
    <source>
        <dbReference type="ARBA" id="ARBA00023136"/>
    </source>
</evidence>
<evidence type="ECO:0000256" key="5">
    <source>
        <dbReference type="SAM" id="Phobius"/>
    </source>
</evidence>
<dbReference type="GO" id="GO:0016020">
    <property type="term" value="C:membrane"/>
    <property type="evidence" value="ECO:0007669"/>
    <property type="project" value="UniProtKB-SubCell"/>
</dbReference>
<dbReference type="KEGG" id="sli:Slin_6885"/>
<evidence type="ECO:0000259" key="7">
    <source>
        <dbReference type="Pfam" id="PF09917"/>
    </source>
</evidence>
<evidence type="ECO:0000256" key="1">
    <source>
        <dbReference type="ARBA" id="ARBA00004370"/>
    </source>
</evidence>
<dbReference type="HOGENOM" id="CLU_033631_3_2_10"/>
<feature type="transmembrane region" description="Helical" evidence="5">
    <location>
        <begin position="110"/>
        <end position="131"/>
    </location>
</feature>
<dbReference type="EMBL" id="CP001771">
    <property type="protein sequence ID" value="ADB42833.1"/>
    <property type="molecule type" value="Genomic_DNA"/>
</dbReference>
<geneLocation type="plasmid" evidence="8 9">
    <name>pSLIN02</name>
</geneLocation>
<dbReference type="Pfam" id="PF09917">
    <property type="entry name" value="DUF2147"/>
    <property type="match status" value="1"/>
</dbReference>
<feature type="transmembrane region" description="Helical" evidence="5">
    <location>
        <begin position="7"/>
        <end position="29"/>
    </location>
</feature>
<protein>
    <submittedName>
        <fullName evidence="8">Fatty acid hydroxylase</fullName>
    </submittedName>
</protein>